<evidence type="ECO:0000256" key="4">
    <source>
        <dbReference type="SAM" id="MobiDB-lite"/>
    </source>
</evidence>
<evidence type="ECO:0000313" key="6">
    <source>
        <dbReference type="Proteomes" id="UP000196158"/>
    </source>
</evidence>
<keyword evidence="2" id="KW-0677">Repeat</keyword>
<evidence type="ECO:0000256" key="2">
    <source>
        <dbReference type="ARBA" id="ARBA00022737"/>
    </source>
</evidence>
<dbReference type="STRING" id="1789683.A0A1X7R378"/>
<organism evidence="5 6">
    <name type="scientific">Maudiozyma saulgeensis</name>
    <dbReference type="NCBI Taxonomy" id="1789683"/>
    <lineage>
        <taxon>Eukaryota</taxon>
        <taxon>Fungi</taxon>
        <taxon>Dikarya</taxon>
        <taxon>Ascomycota</taxon>
        <taxon>Saccharomycotina</taxon>
        <taxon>Saccharomycetes</taxon>
        <taxon>Saccharomycetales</taxon>
        <taxon>Saccharomycetaceae</taxon>
        <taxon>Maudiozyma</taxon>
    </lineage>
</organism>
<feature type="region of interest" description="Disordered" evidence="4">
    <location>
        <begin position="464"/>
        <end position="511"/>
    </location>
</feature>
<protein>
    <recommendedName>
        <fullName evidence="7">LisH domain-containing protein</fullName>
    </recommendedName>
</protein>
<dbReference type="OrthoDB" id="972532at2759"/>
<keyword evidence="6" id="KW-1185">Reference proteome</keyword>
<keyword evidence="1 3" id="KW-0853">WD repeat</keyword>
<dbReference type="InterPro" id="IPR051350">
    <property type="entry name" value="WD_repeat-ST_regulator"/>
</dbReference>
<feature type="region of interest" description="Disordered" evidence="4">
    <location>
        <begin position="579"/>
        <end position="599"/>
    </location>
</feature>
<feature type="compositionally biased region" description="Low complexity" evidence="4">
    <location>
        <begin position="490"/>
        <end position="511"/>
    </location>
</feature>
<dbReference type="PANTHER" id="PTHR22838:SF0">
    <property type="entry name" value="WD REPEAT-CONTAINING PROTEIN 26"/>
    <property type="match status" value="1"/>
</dbReference>
<feature type="repeat" description="WD" evidence="3">
    <location>
        <begin position="737"/>
        <end position="754"/>
    </location>
</feature>
<feature type="repeat" description="WD" evidence="3">
    <location>
        <begin position="790"/>
        <end position="817"/>
    </location>
</feature>
<proteinExistence type="predicted"/>
<feature type="compositionally biased region" description="Basic and acidic residues" evidence="4">
    <location>
        <begin position="440"/>
        <end position="451"/>
    </location>
</feature>
<dbReference type="Pfam" id="PF00400">
    <property type="entry name" value="WD40"/>
    <property type="match status" value="3"/>
</dbReference>
<dbReference type="PROSITE" id="PS50082">
    <property type="entry name" value="WD_REPEATS_2"/>
    <property type="match status" value="2"/>
</dbReference>
<dbReference type="Proteomes" id="UP000196158">
    <property type="component" value="Unassembled WGS sequence"/>
</dbReference>
<dbReference type="AlphaFoldDB" id="A0A1X7R378"/>
<dbReference type="InterPro" id="IPR036322">
    <property type="entry name" value="WD40_repeat_dom_sf"/>
</dbReference>
<evidence type="ECO:0000256" key="3">
    <source>
        <dbReference type="PROSITE-ProRule" id="PRU00221"/>
    </source>
</evidence>
<dbReference type="GO" id="GO:0034657">
    <property type="term" value="C:GID complex"/>
    <property type="evidence" value="ECO:0007669"/>
    <property type="project" value="TreeGrafter"/>
</dbReference>
<accession>A0A1X7R378</accession>
<dbReference type="SUPFAM" id="SSF50978">
    <property type="entry name" value="WD40 repeat-like"/>
    <property type="match status" value="1"/>
</dbReference>
<dbReference type="InterPro" id="IPR015943">
    <property type="entry name" value="WD40/YVTN_repeat-like_dom_sf"/>
</dbReference>
<dbReference type="Pfam" id="PF23627">
    <property type="entry name" value="LisH_WDR26"/>
    <property type="match status" value="1"/>
</dbReference>
<sequence>MSINKRSKQGIDSPPVKTVGNIFDKVQLTKLLIHTLKELGYNNAAGALQEESGGVQVESNVVQRLFGYIKQGKYEVISFDLLNSLSLRVTNHDPANNGNVNRNFIDRNTSININDIISSDLNIAAVTANFDTQYKMFFDFYTNTTFNTVSLNRFRNILEIMILINKHFFVEMIYEVKDLPSAVLFLRSIIRKYLTLWDTVLTGLQTNIIDEDIVFTPEKVLRELSSILTMPEVTIKNNNRDNNNGNTGTNLWTGSVRSSRQELIDKISFYINPNDLVPQGRLIELLRQAIKYQRSCNSYNIFDDEIDVDFSQEDPVNLLQNNISDFERINFVEQKTLASNMDEIWYLEFSPNGKYLAAAIANSISDRKVIVYDVENDFSVFKILRGNSQCILYLSFSKDSKYLVTCPFNEHTNIYDITSEGETIELNADKGEPPQSSRRNSLESGKKEKTTIETQIIGPLDSFCIPNSSSKIQERSGSSMHSTGNETYNTSSPYSDTQSPSSAPDSTTSSRAATDNLIEQTENSLRSWCCDWFHTEKHSGKLVIGSPDRDVVIYDTNTRAIIYRFSQNWNLRSRRASTSVYRGSHGSDNSNPLRHSSRESQTGAVVNMLMDEQFPRIHDLKVSHDDNYLLLMTHQGTINVFNISNLPTNDELKGLGNSVLSNHYFKMETKLKIGKNITCISLPMPSCENYRRLSSLVLVNLQHNELQLWDYKENILIQKYFGQKQEQFIIRSCFGFDNKLVVSGSEDGKVYIWDRLKGNIIGVLMGHANDRLPTRSGSNARKFSKNCNVVGWSPTNKYMFASGGDDGLIKIWRVIKD</sequence>
<evidence type="ECO:0008006" key="7">
    <source>
        <dbReference type="Google" id="ProtNLM"/>
    </source>
</evidence>
<feature type="compositionally biased region" description="Polar residues" evidence="4">
    <location>
        <begin position="465"/>
        <end position="489"/>
    </location>
</feature>
<dbReference type="InterPro" id="IPR001680">
    <property type="entry name" value="WD40_rpt"/>
</dbReference>
<dbReference type="Gene3D" id="2.130.10.10">
    <property type="entry name" value="YVTN repeat-like/Quinoprotein amine dehydrogenase"/>
    <property type="match status" value="2"/>
</dbReference>
<evidence type="ECO:0000313" key="5">
    <source>
        <dbReference type="EMBL" id="SMN20112.1"/>
    </source>
</evidence>
<name>A0A1X7R378_9SACH</name>
<dbReference type="SMART" id="SM00320">
    <property type="entry name" value="WD40"/>
    <property type="match status" value="6"/>
</dbReference>
<gene>
    <name evidence="5" type="ORF">KASA_0N00363G</name>
</gene>
<dbReference type="PANTHER" id="PTHR22838">
    <property type="entry name" value="WD REPEAT PROTEIN 26-RELATED"/>
    <property type="match status" value="1"/>
</dbReference>
<evidence type="ECO:0000256" key="1">
    <source>
        <dbReference type="ARBA" id="ARBA00022574"/>
    </source>
</evidence>
<feature type="region of interest" description="Disordered" evidence="4">
    <location>
        <begin position="427"/>
        <end position="451"/>
    </location>
</feature>
<reference evidence="5 6" key="1">
    <citation type="submission" date="2017-04" db="EMBL/GenBank/DDBJ databases">
        <authorList>
            <person name="Afonso C.L."/>
            <person name="Miller P.J."/>
            <person name="Scott M.A."/>
            <person name="Spackman E."/>
            <person name="Goraichik I."/>
            <person name="Dimitrov K.M."/>
            <person name="Suarez D.L."/>
            <person name="Swayne D.E."/>
        </authorList>
    </citation>
    <scope>NUCLEOTIDE SEQUENCE [LARGE SCALE GENOMIC DNA]</scope>
</reference>
<dbReference type="GO" id="GO:0043161">
    <property type="term" value="P:proteasome-mediated ubiquitin-dependent protein catabolic process"/>
    <property type="evidence" value="ECO:0007669"/>
    <property type="project" value="TreeGrafter"/>
</dbReference>
<dbReference type="EMBL" id="FXLY01000005">
    <property type="protein sequence ID" value="SMN20112.1"/>
    <property type="molecule type" value="Genomic_DNA"/>
</dbReference>